<keyword evidence="4" id="KW-0808">Transferase</keyword>
<dbReference type="Pfam" id="PF01757">
    <property type="entry name" value="Acyl_transf_3"/>
    <property type="match status" value="1"/>
</dbReference>
<feature type="compositionally biased region" description="Basic and acidic residues" evidence="1">
    <location>
        <begin position="382"/>
        <end position="391"/>
    </location>
</feature>
<keyword evidence="2" id="KW-0472">Membrane</keyword>
<feature type="transmembrane region" description="Helical" evidence="2">
    <location>
        <begin position="254"/>
        <end position="275"/>
    </location>
</feature>
<dbReference type="eggNOG" id="COG3594">
    <property type="taxonomic scope" value="Bacteria"/>
</dbReference>
<evidence type="ECO:0000313" key="5">
    <source>
        <dbReference type="Proteomes" id="UP000002219"/>
    </source>
</evidence>
<keyword evidence="2" id="KW-1133">Transmembrane helix</keyword>
<dbReference type="EMBL" id="CP002040">
    <property type="protein sequence ID" value="ADH65736.1"/>
    <property type="molecule type" value="Genomic_DNA"/>
</dbReference>
<feature type="transmembrane region" description="Helical" evidence="2">
    <location>
        <begin position="97"/>
        <end position="116"/>
    </location>
</feature>
<dbReference type="InterPro" id="IPR052734">
    <property type="entry name" value="Nod_factor_acetyltransferase"/>
</dbReference>
<accession>D7AV75</accession>
<keyword evidence="4" id="KW-0012">Acyltransferase</keyword>
<dbReference type="KEGG" id="nda:Ndas_0287"/>
<feature type="compositionally biased region" description="Polar residues" evidence="1">
    <location>
        <begin position="1"/>
        <end position="13"/>
    </location>
</feature>
<feature type="transmembrane region" description="Helical" evidence="2">
    <location>
        <begin position="208"/>
        <end position="227"/>
    </location>
</feature>
<organism evidence="4 5">
    <name type="scientific">Nocardiopsis dassonvillei (strain ATCC 23218 / DSM 43111 / CIP 107115 / JCM 7437 / KCTC 9190 / NBRC 14626 / NCTC 10488 / NRRL B-5397 / IMRU 509)</name>
    <name type="common">Actinomadura dassonvillei</name>
    <dbReference type="NCBI Taxonomy" id="446468"/>
    <lineage>
        <taxon>Bacteria</taxon>
        <taxon>Bacillati</taxon>
        <taxon>Actinomycetota</taxon>
        <taxon>Actinomycetes</taxon>
        <taxon>Streptosporangiales</taxon>
        <taxon>Nocardiopsidaceae</taxon>
        <taxon>Nocardiopsis</taxon>
    </lineage>
</organism>
<proteinExistence type="predicted"/>
<feature type="region of interest" description="Disordered" evidence="1">
    <location>
        <begin position="1"/>
        <end position="28"/>
    </location>
</feature>
<feature type="transmembrane region" description="Helical" evidence="2">
    <location>
        <begin position="128"/>
        <end position="145"/>
    </location>
</feature>
<keyword evidence="2" id="KW-0812">Transmembrane</keyword>
<dbReference type="InterPro" id="IPR002656">
    <property type="entry name" value="Acyl_transf_3_dom"/>
</dbReference>
<dbReference type="STRING" id="446468.Ndas_0287"/>
<feature type="transmembrane region" description="Helical" evidence="2">
    <location>
        <begin position="287"/>
        <end position="306"/>
    </location>
</feature>
<dbReference type="AlphaFoldDB" id="D7AV75"/>
<feature type="region of interest" description="Disordered" evidence="1">
    <location>
        <begin position="361"/>
        <end position="391"/>
    </location>
</feature>
<dbReference type="Proteomes" id="UP000002219">
    <property type="component" value="Chromosome 1"/>
</dbReference>
<dbReference type="PANTHER" id="PTHR37312:SF1">
    <property type="entry name" value="MEMBRANE-BOUND ACYLTRANSFERASE YKRP-RELATED"/>
    <property type="match status" value="1"/>
</dbReference>
<feature type="transmembrane region" description="Helical" evidence="2">
    <location>
        <begin position="157"/>
        <end position="174"/>
    </location>
</feature>
<feature type="transmembrane region" description="Helical" evidence="2">
    <location>
        <begin position="40"/>
        <end position="58"/>
    </location>
</feature>
<dbReference type="PANTHER" id="PTHR37312">
    <property type="entry name" value="MEMBRANE-BOUND ACYLTRANSFERASE YKRP-RELATED"/>
    <property type="match status" value="1"/>
</dbReference>
<evidence type="ECO:0000259" key="3">
    <source>
        <dbReference type="Pfam" id="PF01757"/>
    </source>
</evidence>
<sequence>MASSMTSPASQRQEPGHGAVAPTTAAPGPGRDARLDNAKFVLIALVVVGHAIGPLREYGPASALYYWIYFFHMPAFIMISGYLSRSFDASSNRVEKLVVSLAVPYLIFWTIHQSIYAVERGGLPETMSVLQPTYALWFLVALFVWRLSVPVWKRLRWPVLVAVLISVFGATASLGETLSLGRVVSFLPFFVLGLSLRREHFAYLDRLWVRIASVLVLGVTAALAVPISEQMSRSWLFWTNSLTDREIDPILPSLGVRVGFMALALVMSFAVLALMPKQRTWFTSLGAYTLYVYLGHSVVIVLLQASPWYSLMSGATEMVVTVLLGVALTLLLCTPWVRAGLRWAVEPQLTWFLRQDSALRAPSGAGGTDADGNTGSGGNGDGGREKEKAGV</sequence>
<evidence type="ECO:0000313" key="4">
    <source>
        <dbReference type="EMBL" id="ADH65736.1"/>
    </source>
</evidence>
<dbReference type="GO" id="GO:0016747">
    <property type="term" value="F:acyltransferase activity, transferring groups other than amino-acyl groups"/>
    <property type="evidence" value="ECO:0007669"/>
    <property type="project" value="InterPro"/>
</dbReference>
<evidence type="ECO:0000256" key="2">
    <source>
        <dbReference type="SAM" id="Phobius"/>
    </source>
</evidence>
<feature type="compositionally biased region" description="Low complexity" evidence="1">
    <location>
        <begin position="16"/>
        <end position="28"/>
    </location>
</feature>
<feature type="transmembrane region" description="Helical" evidence="2">
    <location>
        <begin position="64"/>
        <end position="85"/>
    </location>
</feature>
<protein>
    <submittedName>
        <fullName evidence="4">Acyltransferase 3</fullName>
    </submittedName>
</protein>
<feature type="transmembrane region" description="Helical" evidence="2">
    <location>
        <begin position="180"/>
        <end position="196"/>
    </location>
</feature>
<keyword evidence="5" id="KW-1185">Reference proteome</keyword>
<dbReference type="HOGENOM" id="CLU_047004_2_0_11"/>
<name>D7AV75_NOCDD</name>
<feature type="domain" description="Acyltransferase 3" evidence="3">
    <location>
        <begin position="33"/>
        <end position="333"/>
    </location>
</feature>
<gene>
    <name evidence="4" type="ordered locus">Ndas_0287</name>
</gene>
<reference evidence="4 5" key="1">
    <citation type="journal article" date="2010" name="Stand. Genomic Sci.">
        <title>Complete genome sequence of Nocardiopsis dassonvillei type strain (IMRU 509).</title>
        <authorList>
            <person name="Sun H."/>
            <person name="Lapidus A."/>
            <person name="Nolan M."/>
            <person name="Lucas S."/>
            <person name="Del Rio T.G."/>
            <person name="Tice H."/>
            <person name="Cheng J.F."/>
            <person name="Tapia R."/>
            <person name="Han C."/>
            <person name="Goodwin L."/>
            <person name="Pitluck S."/>
            <person name="Pagani I."/>
            <person name="Ivanova N."/>
            <person name="Mavromatis K."/>
            <person name="Mikhailova N."/>
            <person name="Pati A."/>
            <person name="Chen A."/>
            <person name="Palaniappan K."/>
            <person name="Land M."/>
            <person name="Hauser L."/>
            <person name="Chang Y.J."/>
            <person name="Jeffries C.D."/>
            <person name="Djao O.D."/>
            <person name="Rohde M."/>
            <person name="Sikorski J."/>
            <person name="Goker M."/>
            <person name="Woyke T."/>
            <person name="Bristow J."/>
            <person name="Eisen J.A."/>
            <person name="Markowitz V."/>
            <person name="Hugenholtz P."/>
            <person name="Kyrpides N.C."/>
            <person name="Klenk H.P."/>
        </authorList>
    </citation>
    <scope>NUCLEOTIDE SEQUENCE [LARGE SCALE GENOMIC DNA]</scope>
    <source>
        <strain evidence="5">ATCC 23218 / DSM 43111 / CIP 107115 / JCM 7437 / KCTC 9190 / NBRC 14626 / NCTC 10488 / NRRL B-5397 / IMRU 509</strain>
    </source>
</reference>
<feature type="compositionally biased region" description="Gly residues" evidence="1">
    <location>
        <begin position="364"/>
        <end position="381"/>
    </location>
</feature>
<feature type="transmembrane region" description="Helical" evidence="2">
    <location>
        <begin position="318"/>
        <end position="337"/>
    </location>
</feature>
<evidence type="ECO:0000256" key="1">
    <source>
        <dbReference type="SAM" id="MobiDB-lite"/>
    </source>
</evidence>